<keyword evidence="1" id="KW-0472">Membrane</keyword>
<evidence type="ECO:0000313" key="3">
    <source>
        <dbReference type="Proteomes" id="UP000673691"/>
    </source>
</evidence>
<name>A0A8H7ZNQ0_9FUNG</name>
<accession>A0A8H7ZNQ0</accession>
<keyword evidence="1" id="KW-1133">Transmembrane helix</keyword>
<evidence type="ECO:0000313" key="2">
    <source>
        <dbReference type="EMBL" id="KAG5456704.1"/>
    </source>
</evidence>
<reference evidence="2 3" key="1">
    <citation type="journal article" name="Sci. Rep.">
        <title>Genome-scale phylogenetic analyses confirm Olpidium as the closest living zoosporic fungus to the non-flagellated, terrestrial fungi.</title>
        <authorList>
            <person name="Chang Y."/>
            <person name="Rochon D."/>
            <person name="Sekimoto S."/>
            <person name="Wang Y."/>
            <person name="Chovatia M."/>
            <person name="Sandor L."/>
            <person name="Salamov A."/>
            <person name="Grigoriev I.V."/>
            <person name="Stajich J.E."/>
            <person name="Spatafora J.W."/>
        </authorList>
    </citation>
    <scope>NUCLEOTIDE SEQUENCE [LARGE SCALE GENOMIC DNA]</scope>
    <source>
        <strain evidence="2">S191</strain>
    </source>
</reference>
<keyword evidence="1" id="KW-0812">Transmembrane</keyword>
<gene>
    <name evidence="2" type="ORF">BJ554DRAFT_3478</name>
</gene>
<dbReference type="Proteomes" id="UP000673691">
    <property type="component" value="Unassembled WGS sequence"/>
</dbReference>
<organism evidence="2 3">
    <name type="scientific">Olpidium bornovanus</name>
    <dbReference type="NCBI Taxonomy" id="278681"/>
    <lineage>
        <taxon>Eukaryota</taxon>
        <taxon>Fungi</taxon>
        <taxon>Fungi incertae sedis</taxon>
        <taxon>Olpidiomycota</taxon>
        <taxon>Olpidiomycotina</taxon>
        <taxon>Olpidiomycetes</taxon>
        <taxon>Olpidiales</taxon>
        <taxon>Olpidiaceae</taxon>
        <taxon>Olpidium</taxon>
    </lineage>
</organism>
<keyword evidence="3" id="KW-1185">Reference proteome</keyword>
<evidence type="ECO:0000256" key="1">
    <source>
        <dbReference type="SAM" id="Phobius"/>
    </source>
</evidence>
<dbReference type="AlphaFoldDB" id="A0A8H7ZNQ0"/>
<sequence>MNGKWGWGKERVSRGIKKKTKKNYKGSRRICRELGLSLVRLHRLVFVLLSSFSRRFGPRVGGIRYRENGNAVGRLAASSDKNFLLPDVAVIVVVVVVLLLLLVHSLVARERRRGRRRRRDEHAPVAAASAHVSCAAVMRRQQEMLVGTRVVPRSAGRPVGRYPRADHTAIQVLEARQRRWDSAVGPQCVGSRRYKSRKSPLNCLYPLTEPLQAPRPYHGGLRRLPAR</sequence>
<feature type="transmembrane region" description="Helical" evidence="1">
    <location>
        <begin position="88"/>
        <end position="108"/>
    </location>
</feature>
<dbReference type="EMBL" id="JAEFCI010011301">
    <property type="protein sequence ID" value="KAG5456704.1"/>
    <property type="molecule type" value="Genomic_DNA"/>
</dbReference>
<comment type="caution">
    <text evidence="2">The sequence shown here is derived from an EMBL/GenBank/DDBJ whole genome shotgun (WGS) entry which is preliminary data.</text>
</comment>
<protein>
    <submittedName>
        <fullName evidence="2">Uncharacterized protein</fullName>
    </submittedName>
</protein>
<proteinExistence type="predicted"/>